<gene>
    <name evidence="4" type="ORF">LTR97_006228</name>
</gene>
<accession>A0AAN7WCF6</accession>
<dbReference type="EMBL" id="JAVRQU010000008">
    <property type="protein sequence ID" value="KAK5700093.1"/>
    <property type="molecule type" value="Genomic_DNA"/>
</dbReference>
<protein>
    <submittedName>
        <fullName evidence="4">Uncharacterized protein</fullName>
    </submittedName>
</protein>
<proteinExistence type="predicted"/>
<feature type="chain" id="PRO_5042966718" evidence="3">
    <location>
        <begin position="29"/>
        <end position="304"/>
    </location>
</feature>
<organism evidence="4 5">
    <name type="scientific">Elasticomyces elasticus</name>
    <dbReference type="NCBI Taxonomy" id="574655"/>
    <lineage>
        <taxon>Eukaryota</taxon>
        <taxon>Fungi</taxon>
        <taxon>Dikarya</taxon>
        <taxon>Ascomycota</taxon>
        <taxon>Pezizomycotina</taxon>
        <taxon>Dothideomycetes</taxon>
        <taxon>Dothideomycetidae</taxon>
        <taxon>Mycosphaerellales</taxon>
        <taxon>Teratosphaeriaceae</taxon>
        <taxon>Elasticomyces</taxon>
    </lineage>
</organism>
<sequence length="304" mass="31980">MIGAHRSPLKLLQGALVAACVLSMGARAVRMNARDETFEVLKPLAGDMIAVSYSDPYAVLPIEWTVPESLANRTIFISLVQGTDINSLSLVEIVNDTAPNNGSYTWYGSSGNSLYQSIASDGAPSGCNYSISLKSPAGEVFSPYFTIENKLDGGVARNATCPLKQGILSPGNGTYEPLPSQTPGEGHKTGTGTPNVSSNGVSTTTLAIAVAVPTAVLLLGFGLLLWLALKRGWLVRPGRNADQRAASLAEKEPLAYGKSGAVVREGMAPASDFMRGPSEIHGYERPAQVGGTEVYQLPAGEVRR</sequence>
<evidence type="ECO:0000256" key="1">
    <source>
        <dbReference type="SAM" id="MobiDB-lite"/>
    </source>
</evidence>
<reference evidence="4" key="1">
    <citation type="submission" date="2023-08" db="EMBL/GenBank/DDBJ databases">
        <title>Black Yeasts Isolated from many extreme environments.</title>
        <authorList>
            <person name="Coleine C."/>
            <person name="Stajich J.E."/>
            <person name="Selbmann L."/>
        </authorList>
    </citation>
    <scope>NUCLEOTIDE SEQUENCE</scope>
    <source>
        <strain evidence="4">CCFEE 5810</strain>
    </source>
</reference>
<evidence type="ECO:0000256" key="2">
    <source>
        <dbReference type="SAM" id="Phobius"/>
    </source>
</evidence>
<name>A0AAN7WCF6_9PEZI</name>
<feature type="region of interest" description="Disordered" evidence="1">
    <location>
        <begin position="170"/>
        <end position="195"/>
    </location>
</feature>
<keyword evidence="2" id="KW-1133">Transmembrane helix</keyword>
<feature type="transmembrane region" description="Helical" evidence="2">
    <location>
        <begin position="206"/>
        <end position="229"/>
    </location>
</feature>
<evidence type="ECO:0000313" key="5">
    <source>
        <dbReference type="Proteomes" id="UP001310594"/>
    </source>
</evidence>
<keyword evidence="2" id="KW-0472">Membrane</keyword>
<feature type="signal peptide" evidence="3">
    <location>
        <begin position="1"/>
        <end position="28"/>
    </location>
</feature>
<comment type="caution">
    <text evidence="4">The sequence shown here is derived from an EMBL/GenBank/DDBJ whole genome shotgun (WGS) entry which is preliminary data.</text>
</comment>
<dbReference type="Proteomes" id="UP001310594">
    <property type="component" value="Unassembled WGS sequence"/>
</dbReference>
<dbReference type="AlphaFoldDB" id="A0AAN7WCF6"/>
<keyword evidence="2" id="KW-0812">Transmembrane</keyword>
<evidence type="ECO:0000256" key="3">
    <source>
        <dbReference type="SAM" id="SignalP"/>
    </source>
</evidence>
<evidence type="ECO:0000313" key="4">
    <source>
        <dbReference type="EMBL" id="KAK5700093.1"/>
    </source>
</evidence>
<keyword evidence="3" id="KW-0732">Signal</keyword>